<dbReference type="NCBIfam" id="NF041497">
    <property type="entry name" value="MobV"/>
    <property type="match status" value="1"/>
</dbReference>
<dbReference type="GO" id="GO:0003677">
    <property type="term" value="F:DNA binding"/>
    <property type="evidence" value="ECO:0007669"/>
    <property type="project" value="InterPro"/>
</dbReference>
<dbReference type="Pfam" id="PF01076">
    <property type="entry name" value="Mob_Pre"/>
    <property type="match status" value="1"/>
</dbReference>
<dbReference type="InterPro" id="IPR001668">
    <property type="entry name" value="Mob_Pre"/>
</dbReference>
<dbReference type="EMBL" id="FOQL01000003">
    <property type="protein sequence ID" value="SFI61831.1"/>
    <property type="molecule type" value="Genomic_DNA"/>
</dbReference>
<dbReference type="CDD" id="cd17242">
    <property type="entry name" value="MobM_relaxase"/>
    <property type="match status" value="1"/>
</dbReference>
<protein>
    <submittedName>
        <fullName evidence="1">Plasmid recombination enzyme</fullName>
    </submittedName>
</protein>
<evidence type="ECO:0000313" key="2">
    <source>
        <dbReference type="Proteomes" id="UP000243606"/>
    </source>
</evidence>
<dbReference type="Gene3D" id="3.30.930.30">
    <property type="match status" value="1"/>
</dbReference>
<sequence length="326" mass="36743">MYAILRAQKHKSLAGVARSARHTFREQLTFNADSNNTYKNRFSGCRGTKDLLNKLTDRLPALRRRDAVLCIEYLITASPEAFSRHGGHLDDLGSGYFADALNWLRARHGEENVISAALHLDETTPHLVAYVTPITRDGRLCAREYLGGPKVMRGMQDSFHLVCGEPHGLVRGVQGSKAHHTEVAQFYTALHGHTPTIKLTARDYAAKALGHETEVWRQAQALANQHAQQAAVVSLQRKALSSRFQALADAEQQAEQAVRRLDQFARDLEKRDRSLAQRERELMRRQPALDIAIARAESLERLWGEREKKAEPEKYLNFPRPAPCPS</sequence>
<dbReference type="RefSeq" id="WP_090242484.1">
    <property type="nucleotide sequence ID" value="NZ_FOQL01000003.1"/>
</dbReference>
<name>A0A1I3JNK6_9PSED</name>
<organism evidence="1 2">
    <name type="scientific">Pseudomonas guineae</name>
    <dbReference type="NCBI Taxonomy" id="425504"/>
    <lineage>
        <taxon>Bacteria</taxon>
        <taxon>Pseudomonadati</taxon>
        <taxon>Pseudomonadota</taxon>
        <taxon>Gammaproteobacteria</taxon>
        <taxon>Pseudomonadales</taxon>
        <taxon>Pseudomonadaceae</taxon>
        <taxon>Pseudomonas</taxon>
    </lineage>
</organism>
<dbReference type="GO" id="GO:0006310">
    <property type="term" value="P:DNA recombination"/>
    <property type="evidence" value="ECO:0007669"/>
    <property type="project" value="InterPro"/>
</dbReference>
<evidence type="ECO:0000313" key="1">
    <source>
        <dbReference type="EMBL" id="SFI61831.1"/>
    </source>
</evidence>
<dbReference type="OrthoDB" id="6655189at2"/>
<dbReference type="Proteomes" id="UP000243606">
    <property type="component" value="Unassembled WGS sequence"/>
</dbReference>
<gene>
    <name evidence="1" type="ORF">SAMN05216206_2559</name>
</gene>
<dbReference type="STRING" id="425504.SAMN05216206_2559"/>
<dbReference type="AlphaFoldDB" id="A0A1I3JNK6"/>
<keyword evidence="2" id="KW-1185">Reference proteome</keyword>
<proteinExistence type="predicted"/>
<reference evidence="2" key="1">
    <citation type="submission" date="2016-10" db="EMBL/GenBank/DDBJ databases">
        <authorList>
            <person name="Varghese N."/>
            <person name="Submissions S."/>
        </authorList>
    </citation>
    <scope>NUCLEOTIDE SEQUENCE [LARGE SCALE GENOMIC DNA]</scope>
    <source>
        <strain evidence="2">LMG 24016</strain>
    </source>
</reference>
<accession>A0A1I3JNK6</accession>